<protein>
    <submittedName>
        <fullName evidence="1">Uncharacterized protein</fullName>
    </submittedName>
</protein>
<proteinExistence type="predicted"/>
<name>A0A645ILA0_9ZZZZ</name>
<gene>
    <name evidence="1" type="ORF">SDC9_199749</name>
</gene>
<organism evidence="1">
    <name type="scientific">bioreactor metagenome</name>
    <dbReference type="NCBI Taxonomy" id="1076179"/>
    <lineage>
        <taxon>unclassified sequences</taxon>
        <taxon>metagenomes</taxon>
        <taxon>ecological metagenomes</taxon>
    </lineage>
</organism>
<dbReference type="EMBL" id="VSSQ01117860">
    <property type="protein sequence ID" value="MPN52095.1"/>
    <property type="molecule type" value="Genomic_DNA"/>
</dbReference>
<comment type="caution">
    <text evidence="1">The sequence shown here is derived from an EMBL/GenBank/DDBJ whole genome shotgun (WGS) entry which is preliminary data.</text>
</comment>
<evidence type="ECO:0000313" key="1">
    <source>
        <dbReference type="EMBL" id="MPN52095.1"/>
    </source>
</evidence>
<sequence>MFTESSVQNISFEKPSIAGIGLKSLSEAIRRYLTAEEWEAIYLSVSTDPGGVLLDVVI</sequence>
<accession>A0A645ILA0</accession>
<dbReference type="AlphaFoldDB" id="A0A645ILA0"/>
<reference evidence="1" key="1">
    <citation type="submission" date="2019-08" db="EMBL/GenBank/DDBJ databases">
        <authorList>
            <person name="Kucharzyk K."/>
            <person name="Murdoch R.W."/>
            <person name="Higgins S."/>
            <person name="Loffler F."/>
        </authorList>
    </citation>
    <scope>NUCLEOTIDE SEQUENCE</scope>
</reference>